<keyword evidence="3" id="KW-1185">Reference proteome</keyword>
<dbReference type="AlphaFoldDB" id="A0A511HM01"/>
<dbReference type="EMBL" id="BJVY01000051">
    <property type="protein sequence ID" value="GEL74607.1"/>
    <property type="molecule type" value="Genomic_DNA"/>
</dbReference>
<keyword evidence="1" id="KW-0378">Hydrolase</keyword>
<gene>
    <name evidence="1" type="ORF">MVI01_63910</name>
    <name evidence="2" type="ORF">SAMN04488504_108139</name>
</gene>
<sequence>MERFPFTPSWGAQLESQPRVRKAQFGDGYSQRSEDGARGLLQRWSLQFTARRKEEADAVDAFLRAHRGVAAFEFVAPDSAWGVTGQAFGIGDGARTQFLLQRPLAPDATVDELVPAVGWEAAPLVYRAGVLLAEGSDYSLAPSGLVTFSAAPPAGAQLTFTAAGAQVLRVVCERWTSTLKGFNAYDVSAEFQEEAG</sequence>
<dbReference type="InterPro" id="IPR010265">
    <property type="entry name" value="Phage_lambda_TipM"/>
</dbReference>
<proteinExistence type="predicted"/>
<evidence type="ECO:0000313" key="3">
    <source>
        <dbReference type="Proteomes" id="UP000198717"/>
    </source>
</evidence>
<dbReference type="Proteomes" id="UP000321224">
    <property type="component" value="Unassembled WGS sequence"/>
</dbReference>
<reference evidence="1 4" key="2">
    <citation type="submission" date="2019-07" db="EMBL/GenBank/DDBJ databases">
        <title>Whole genome shotgun sequence of Myxococcus virescens NBRC 100334.</title>
        <authorList>
            <person name="Hosoyama A."/>
            <person name="Uohara A."/>
            <person name="Ohji S."/>
            <person name="Ichikawa N."/>
        </authorList>
    </citation>
    <scope>NUCLEOTIDE SEQUENCE [LARGE SCALE GENOMIC DNA]</scope>
    <source>
        <strain evidence="1 4">NBRC 100334</strain>
    </source>
</reference>
<dbReference type="GO" id="GO:0016787">
    <property type="term" value="F:hydrolase activity"/>
    <property type="evidence" value="ECO:0007669"/>
    <property type="project" value="UniProtKB-KW"/>
</dbReference>
<evidence type="ECO:0000313" key="4">
    <source>
        <dbReference type="Proteomes" id="UP000321224"/>
    </source>
</evidence>
<dbReference type="EMBL" id="FNAJ01000008">
    <property type="protein sequence ID" value="SDE54310.1"/>
    <property type="molecule type" value="Genomic_DNA"/>
</dbReference>
<protein>
    <submittedName>
        <fullName evidence="1">Glycoside hydrolase family 24</fullName>
    </submittedName>
</protein>
<organism evidence="1 4">
    <name type="scientific">Myxococcus virescens</name>
    <dbReference type="NCBI Taxonomy" id="83456"/>
    <lineage>
        <taxon>Bacteria</taxon>
        <taxon>Pseudomonadati</taxon>
        <taxon>Myxococcota</taxon>
        <taxon>Myxococcia</taxon>
        <taxon>Myxococcales</taxon>
        <taxon>Cystobacterineae</taxon>
        <taxon>Myxococcaceae</taxon>
        <taxon>Myxococcus</taxon>
    </lineage>
</organism>
<evidence type="ECO:0000313" key="1">
    <source>
        <dbReference type="EMBL" id="GEL74607.1"/>
    </source>
</evidence>
<accession>A0A511HM01</accession>
<evidence type="ECO:0000313" key="2">
    <source>
        <dbReference type="EMBL" id="SDE54310.1"/>
    </source>
</evidence>
<name>A0A511HM01_9BACT</name>
<dbReference type="RefSeq" id="WP_090491655.1">
    <property type="nucleotide sequence ID" value="NZ_BJVY01000051.1"/>
</dbReference>
<comment type="caution">
    <text evidence="1">The sequence shown here is derived from an EMBL/GenBank/DDBJ whole genome shotgun (WGS) entry which is preliminary data.</text>
</comment>
<dbReference type="Proteomes" id="UP000198717">
    <property type="component" value="Unassembled WGS sequence"/>
</dbReference>
<reference evidence="2 3" key="1">
    <citation type="submission" date="2016-10" db="EMBL/GenBank/DDBJ databases">
        <authorList>
            <person name="Varghese N."/>
            <person name="Submissions S."/>
        </authorList>
    </citation>
    <scope>NUCLEOTIDE SEQUENCE [LARGE SCALE GENOMIC DNA]</scope>
    <source>
        <strain evidence="2 3">DSM 2260</strain>
    </source>
</reference>
<dbReference type="Pfam" id="PF05939">
    <property type="entry name" value="Phage_min_tail"/>
    <property type="match status" value="1"/>
</dbReference>